<dbReference type="KEGG" id="rcu:8281910"/>
<accession>B9SZH2</accession>
<dbReference type="InterPro" id="IPR029058">
    <property type="entry name" value="AB_hydrolase_fold"/>
</dbReference>
<protein>
    <submittedName>
        <fullName evidence="3">Catalytic, putative</fullName>
    </submittedName>
</protein>
<dbReference type="EMBL" id="EQ974277">
    <property type="protein sequence ID" value="EEF30975.1"/>
    <property type="molecule type" value="Genomic_DNA"/>
</dbReference>
<evidence type="ECO:0000259" key="2">
    <source>
        <dbReference type="Pfam" id="PF07859"/>
    </source>
</evidence>
<sequence length="309" mass="34706">MASPQIDNNDEVAKEFRFFKVYKDGRIDMFLKNWETIPPSDDPVTGVQSKDVAISKQPPVSARIFLPKLQNLNNNNNKLPVLFYIHGGGFSMLSAFSPHYHNYCSSLAAEASVIVVSVEYGLFPTRPIPACYDDSWVGLQWVASHVHGNGPEKWLNDHADFEKVFIGGDSAGGNITHTLAFRVGTIGLPNGVKVVGAFLVHPYFGGSEDDEMWMYMCPDNKGLDDPRMNPPVEDIAKLGCEKVLVFVAEKDHLNGPGKNYFDKLKKSGWKGSFEFVENEKDEHCFHLRNPDYETAVEMKRKIVSFLKQE</sequence>
<dbReference type="PANTHER" id="PTHR23024">
    <property type="entry name" value="ARYLACETAMIDE DEACETYLASE"/>
    <property type="match status" value="1"/>
</dbReference>
<dbReference type="AlphaFoldDB" id="B9SZH2"/>
<dbReference type="Proteomes" id="UP000008311">
    <property type="component" value="Unassembled WGS sequence"/>
</dbReference>
<keyword evidence="4" id="KW-1185">Reference proteome</keyword>
<dbReference type="InterPro" id="IPR050466">
    <property type="entry name" value="Carboxylest/Gibb_receptor"/>
</dbReference>
<organism evidence="3 4">
    <name type="scientific">Ricinus communis</name>
    <name type="common">Castor bean</name>
    <dbReference type="NCBI Taxonomy" id="3988"/>
    <lineage>
        <taxon>Eukaryota</taxon>
        <taxon>Viridiplantae</taxon>
        <taxon>Streptophyta</taxon>
        <taxon>Embryophyta</taxon>
        <taxon>Tracheophyta</taxon>
        <taxon>Spermatophyta</taxon>
        <taxon>Magnoliopsida</taxon>
        <taxon>eudicotyledons</taxon>
        <taxon>Gunneridae</taxon>
        <taxon>Pentapetalae</taxon>
        <taxon>rosids</taxon>
        <taxon>fabids</taxon>
        <taxon>Malpighiales</taxon>
        <taxon>Euphorbiaceae</taxon>
        <taxon>Acalyphoideae</taxon>
        <taxon>Acalypheae</taxon>
        <taxon>Ricinus</taxon>
    </lineage>
</organism>
<name>B9SZH2_RICCO</name>
<dbReference type="GO" id="GO:0016787">
    <property type="term" value="F:hydrolase activity"/>
    <property type="evidence" value="ECO:0007669"/>
    <property type="project" value="InterPro"/>
</dbReference>
<dbReference type="OMA" id="TKDDEMW"/>
<gene>
    <name evidence="3" type="ORF">RCOM_0393150</name>
</gene>
<dbReference type="InParanoid" id="B9SZH2"/>
<dbReference type="eggNOG" id="KOG1515">
    <property type="taxonomic scope" value="Eukaryota"/>
</dbReference>
<dbReference type="SUPFAM" id="SSF53474">
    <property type="entry name" value="alpha/beta-Hydrolases"/>
    <property type="match status" value="1"/>
</dbReference>
<proteinExistence type="inferred from homology"/>
<comment type="similarity">
    <text evidence="1">Belongs to the 'GDXG' lipolytic enzyme family.</text>
</comment>
<dbReference type="Gene3D" id="3.40.50.1820">
    <property type="entry name" value="alpha/beta hydrolase"/>
    <property type="match status" value="1"/>
</dbReference>
<reference evidence="4" key="1">
    <citation type="journal article" date="2010" name="Nat. Biotechnol.">
        <title>Draft genome sequence of the oilseed species Ricinus communis.</title>
        <authorList>
            <person name="Chan A.P."/>
            <person name="Crabtree J."/>
            <person name="Zhao Q."/>
            <person name="Lorenzi H."/>
            <person name="Orvis J."/>
            <person name="Puiu D."/>
            <person name="Melake-Berhan A."/>
            <person name="Jones K.M."/>
            <person name="Redman J."/>
            <person name="Chen G."/>
            <person name="Cahoon E.B."/>
            <person name="Gedil M."/>
            <person name="Stanke M."/>
            <person name="Haas B.J."/>
            <person name="Wortman J.R."/>
            <person name="Fraser-Liggett C.M."/>
            <person name="Ravel J."/>
            <person name="Rabinowicz P.D."/>
        </authorList>
    </citation>
    <scope>NUCLEOTIDE SEQUENCE [LARGE SCALE GENOMIC DNA]</scope>
    <source>
        <strain evidence="4">cv. Hale</strain>
    </source>
</reference>
<dbReference type="InterPro" id="IPR013094">
    <property type="entry name" value="AB_hydrolase_3"/>
</dbReference>
<evidence type="ECO:0000313" key="4">
    <source>
        <dbReference type="Proteomes" id="UP000008311"/>
    </source>
</evidence>
<evidence type="ECO:0000256" key="1">
    <source>
        <dbReference type="ARBA" id="ARBA00010515"/>
    </source>
</evidence>
<feature type="domain" description="Alpha/beta hydrolase fold-3" evidence="2">
    <location>
        <begin position="82"/>
        <end position="286"/>
    </location>
</feature>
<dbReference type="OrthoDB" id="408631at2759"/>
<dbReference type="PANTHER" id="PTHR23024:SF582">
    <property type="entry name" value="CARBOXYLESTERASE 12-RELATED"/>
    <property type="match status" value="1"/>
</dbReference>
<dbReference type="Pfam" id="PF07859">
    <property type="entry name" value="Abhydrolase_3"/>
    <property type="match status" value="1"/>
</dbReference>
<evidence type="ECO:0000313" key="3">
    <source>
        <dbReference type="EMBL" id="EEF30975.1"/>
    </source>
</evidence>